<evidence type="ECO:0008006" key="4">
    <source>
        <dbReference type="Google" id="ProtNLM"/>
    </source>
</evidence>
<proteinExistence type="predicted"/>
<evidence type="ECO:0000313" key="3">
    <source>
        <dbReference type="Proteomes" id="UP001500920"/>
    </source>
</evidence>
<sequence>MTDLLIILSFMLFGIGGIAFSAATITTVLRKLGVTEYPSREYWRFTIIFVSSAIVVYIISVLIRSIG</sequence>
<keyword evidence="1" id="KW-1133">Transmembrane helix</keyword>
<dbReference type="EMBL" id="BAABCK010000066">
    <property type="protein sequence ID" value="GAA3731220.1"/>
    <property type="molecule type" value="Genomic_DNA"/>
</dbReference>
<gene>
    <name evidence="2" type="ORF">GCM10022378_19350</name>
</gene>
<evidence type="ECO:0000313" key="2">
    <source>
        <dbReference type="EMBL" id="GAA3731220.1"/>
    </source>
</evidence>
<name>A0ABP7F4G1_9STAP</name>
<keyword evidence="1" id="KW-0472">Membrane</keyword>
<keyword evidence="3" id="KW-1185">Reference proteome</keyword>
<dbReference type="RefSeq" id="WP_344703890.1">
    <property type="nucleotide sequence ID" value="NZ_BAABCK010000066.1"/>
</dbReference>
<feature type="transmembrane region" description="Helical" evidence="1">
    <location>
        <begin position="42"/>
        <end position="63"/>
    </location>
</feature>
<reference evidence="3" key="1">
    <citation type="journal article" date="2019" name="Int. J. Syst. Evol. Microbiol.">
        <title>The Global Catalogue of Microorganisms (GCM) 10K type strain sequencing project: providing services to taxonomists for standard genome sequencing and annotation.</title>
        <authorList>
            <consortium name="The Broad Institute Genomics Platform"/>
            <consortium name="The Broad Institute Genome Sequencing Center for Infectious Disease"/>
            <person name="Wu L."/>
            <person name="Ma J."/>
        </authorList>
    </citation>
    <scope>NUCLEOTIDE SEQUENCE [LARGE SCALE GENOMIC DNA]</scope>
    <source>
        <strain evidence="3">JCM 16981</strain>
    </source>
</reference>
<keyword evidence="1" id="KW-0812">Transmembrane</keyword>
<comment type="caution">
    <text evidence="2">The sequence shown here is derived from an EMBL/GenBank/DDBJ whole genome shotgun (WGS) entry which is preliminary data.</text>
</comment>
<dbReference type="Proteomes" id="UP001500920">
    <property type="component" value="Unassembled WGS sequence"/>
</dbReference>
<organism evidence="2 3">
    <name type="scientific">Salinicoccus jeotgali</name>
    <dbReference type="NCBI Taxonomy" id="381634"/>
    <lineage>
        <taxon>Bacteria</taxon>
        <taxon>Bacillati</taxon>
        <taxon>Bacillota</taxon>
        <taxon>Bacilli</taxon>
        <taxon>Bacillales</taxon>
        <taxon>Staphylococcaceae</taxon>
        <taxon>Salinicoccus</taxon>
    </lineage>
</organism>
<protein>
    <recommendedName>
        <fullName evidence="4">Mas-related G-protein coupled receptor member D</fullName>
    </recommendedName>
</protein>
<evidence type="ECO:0000256" key="1">
    <source>
        <dbReference type="SAM" id="Phobius"/>
    </source>
</evidence>
<accession>A0ABP7F4G1</accession>